<dbReference type="Proteomes" id="UP000549113">
    <property type="component" value="Unassembled WGS sequence"/>
</dbReference>
<gene>
    <name evidence="2" type="ORF">BKA10_001457</name>
</gene>
<feature type="compositionally biased region" description="Basic and acidic residues" evidence="1">
    <location>
        <begin position="73"/>
        <end position="83"/>
    </location>
</feature>
<protein>
    <submittedName>
        <fullName evidence="2">Uncharacterized protein</fullName>
    </submittedName>
</protein>
<sequence length="167" mass="16586">MDHNPTADRVPSGDGGENTFDDPGGNLPDAGENKDVTPADAAAAEAASPTDPAAVDPAAGALGADGAPAPGHGGDHHGQDRGRTTATVSEAQHAMRGAKEQDLPAMAQNNAVTAEKLAGIIAQTRADLPGAKAESIAYTLRERAAQAGLHLDDDVAAELAGEIAAGD</sequence>
<organism evidence="2 3">
    <name type="scientific">Microbacterium invictum</name>
    <dbReference type="NCBI Taxonomy" id="515415"/>
    <lineage>
        <taxon>Bacteria</taxon>
        <taxon>Bacillati</taxon>
        <taxon>Actinomycetota</taxon>
        <taxon>Actinomycetes</taxon>
        <taxon>Micrococcales</taxon>
        <taxon>Microbacteriaceae</taxon>
        <taxon>Microbacterium</taxon>
    </lineage>
</organism>
<evidence type="ECO:0000313" key="2">
    <source>
        <dbReference type="EMBL" id="MBB4139663.1"/>
    </source>
</evidence>
<dbReference type="AlphaFoldDB" id="A0AA40SNU2"/>
<accession>A0AA40SNU2</accession>
<evidence type="ECO:0000256" key="1">
    <source>
        <dbReference type="SAM" id="MobiDB-lite"/>
    </source>
</evidence>
<dbReference type="EMBL" id="JACIFH010000001">
    <property type="protein sequence ID" value="MBB4139663.1"/>
    <property type="molecule type" value="Genomic_DNA"/>
</dbReference>
<proteinExistence type="predicted"/>
<name>A0AA40SNU2_9MICO</name>
<evidence type="ECO:0000313" key="3">
    <source>
        <dbReference type="Proteomes" id="UP000549113"/>
    </source>
</evidence>
<comment type="caution">
    <text evidence="2">The sequence shown here is derived from an EMBL/GenBank/DDBJ whole genome shotgun (WGS) entry which is preliminary data.</text>
</comment>
<feature type="region of interest" description="Disordered" evidence="1">
    <location>
        <begin position="1"/>
        <end position="104"/>
    </location>
</feature>
<keyword evidence="3" id="KW-1185">Reference proteome</keyword>
<dbReference type="RefSeq" id="WP_241739898.1">
    <property type="nucleotide sequence ID" value="NZ_BAABCO010000001.1"/>
</dbReference>
<reference evidence="2 3" key="1">
    <citation type="submission" date="2020-08" db="EMBL/GenBank/DDBJ databases">
        <title>Sequencing the genomes of 1000 actinobacteria strains.</title>
        <authorList>
            <person name="Klenk H.-P."/>
        </authorList>
    </citation>
    <scope>NUCLEOTIDE SEQUENCE [LARGE SCALE GENOMIC DNA]</scope>
    <source>
        <strain evidence="2 3">DSM 19600</strain>
    </source>
</reference>
<feature type="compositionally biased region" description="Low complexity" evidence="1">
    <location>
        <begin position="38"/>
        <end position="70"/>
    </location>
</feature>